<proteinExistence type="inferred from homology"/>
<name>A0A2M6XCU2_9BACT</name>
<dbReference type="SMART" id="SM01234">
    <property type="entry name" value="Haemolytic"/>
    <property type="match status" value="1"/>
</dbReference>
<comment type="similarity">
    <text evidence="1">Belongs to the UPF0161 family.</text>
</comment>
<keyword evidence="1" id="KW-0472">Membrane</keyword>
<dbReference type="HAMAP" id="MF_00386">
    <property type="entry name" value="UPF0161_YidD"/>
    <property type="match status" value="1"/>
</dbReference>
<accession>A0A2M6XCU2</accession>
<comment type="caution">
    <text evidence="2">The sequence shown here is derived from an EMBL/GenBank/DDBJ whole genome shotgun (WGS) entry which is preliminary data.</text>
</comment>
<dbReference type="Proteomes" id="UP000228996">
    <property type="component" value="Unassembled WGS sequence"/>
</dbReference>
<organism evidence="2 3">
    <name type="scientific">Candidatus Shapirobacteria bacterium CG08_land_8_20_14_0_20_39_18</name>
    <dbReference type="NCBI Taxonomy" id="1974883"/>
    <lineage>
        <taxon>Bacteria</taxon>
        <taxon>Candidatus Shapironibacteriota</taxon>
    </lineage>
</organism>
<dbReference type="GO" id="GO:0005886">
    <property type="term" value="C:plasma membrane"/>
    <property type="evidence" value="ECO:0007669"/>
    <property type="project" value="UniProtKB-SubCell"/>
</dbReference>
<gene>
    <name evidence="2" type="ORF">COT44_03360</name>
</gene>
<dbReference type="PANTHER" id="PTHR33383:SF1">
    <property type="entry name" value="MEMBRANE PROTEIN INSERTION EFFICIENCY FACTOR-RELATED"/>
    <property type="match status" value="1"/>
</dbReference>
<dbReference type="PANTHER" id="PTHR33383">
    <property type="entry name" value="MEMBRANE PROTEIN INSERTION EFFICIENCY FACTOR-RELATED"/>
    <property type="match status" value="1"/>
</dbReference>
<evidence type="ECO:0000313" key="3">
    <source>
        <dbReference type="Proteomes" id="UP000228996"/>
    </source>
</evidence>
<reference evidence="3" key="1">
    <citation type="submission" date="2017-09" db="EMBL/GenBank/DDBJ databases">
        <title>Depth-based differentiation of microbial function through sediment-hosted aquifers and enrichment of novel symbionts in the deep terrestrial subsurface.</title>
        <authorList>
            <person name="Probst A.J."/>
            <person name="Ladd B."/>
            <person name="Jarett J.K."/>
            <person name="Geller-Mcgrath D.E."/>
            <person name="Sieber C.M.K."/>
            <person name="Emerson J.B."/>
            <person name="Anantharaman K."/>
            <person name="Thomas B.C."/>
            <person name="Malmstrom R."/>
            <person name="Stieglmeier M."/>
            <person name="Klingl A."/>
            <person name="Woyke T."/>
            <person name="Ryan C.M."/>
            <person name="Banfield J.F."/>
        </authorList>
    </citation>
    <scope>NUCLEOTIDE SEQUENCE [LARGE SCALE GENOMIC DNA]</scope>
</reference>
<evidence type="ECO:0000313" key="2">
    <source>
        <dbReference type="EMBL" id="PIU03456.1"/>
    </source>
</evidence>
<comment type="function">
    <text evidence="1">Could be involved in insertion of integral membrane proteins into the membrane.</text>
</comment>
<evidence type="ECO:0000256" key="1">
    <source>
        <dbReference type="HAMAP-Rule" id="MF_00386"/>
    </source>
</evidence>
<protein>
    <recommendedName>
        <fullName evidence="1">Putative membrane protein insertion efficiency factor</fullName>
    </recommendedName>
</protein>
<keyword evidence="1" id="KW-1003">Cell membrane</keyword>
<dbReference type="NCBIfam" id="TIGR00278">
    <property type="entry name" value="membrane protein insertion efficiency factor YidD"/>
    <property type="match status" value="1"/>
</dbReference>
<sequence length="66" mass="7800">MKTLLLKFLKTYHQYFSLPGCRFQPTCSEYTYQAIEKYGILLGSWKGLRRIFRCHPWSKGGLDPLI</sequence>
<dbReference type="EMBL" id="PEYO01000017">
    <property type="protein sequence ID" value="PIU03456.1"/>
    <property type="molecule type" value="Genomic_DNA"/>
</dbReference>
<dbReference type="Pfam" id="PF01809">
    <property type="entry name" value="YidD"/>
    <property type="match status" value="1"/>
</dbReference>
<dbReference type="InterPro" id="IPR002696">
    <property type="entry name" value="Membr_insert_effic_factor_YidD"/>
</dbReference>
<dbReference type="AlphaFoldDB" id="A0A2M6XCU2"/>
<comment type="subcellular location">
    <subcellularLocation>
        <location evidence="1">Cell membrane</location>
        <topology evidence="1">Peripheral membrane protein</topology>
        <orientation evidence="1">Cytoplasmic side</orientation>
    </subcellularLocation>
</comment>